<gene>
    <name evidence="1" type="ORF">L2E82_37789</name>
</gene>
<reference evidence="1 2" key="2">
    <citation type="journal article" date="2022" name="Mol. Ecol. Resour.">
        <title>The genomes of chicory, endive, great burdock and yacon provide insights into Asteraceae paleo-polyploidization history and plant inulin production.</title>
        <authorList>
            <person name="Fan W."/>
            <person name="Wang S."/>
            <person name="Wang H."/>
            <person name="Wang A."/>
            <person name="Jiang F."/>
            <person name="Liu H."/>
            <person name="Zhao H."/>
            <person name="Xu D."/>
            <person name="Zhang Y."/>
        </authorList>
    </citation>
    <scope>NUCLEOTIDE SEQUENCE [LARGE SCALE GENOMIC DNA]</scope>
    <source>
        <strain evidence="2">cv. Punajuju</strain>
        <tissue evidence="1">Leaves</tissue>
    </source>
</reference>
<name>A0ACB9AF27_CICIN</name>
<evidence type="ECO:0000313" key="2">
    <source>
        <dbReference type="Proteomes" id="UP001055811"/>
    </source>
</evidence>
<accession>A0ACB9AF27</accession>
<dbReference type="Proteomes" id="UP001055811">
    <property type="component" value="Linkage Group LG07"/>
</dbReference>
<dbReference type="EMBL" id="CM042015">
    <property type="protein sequence ID" value="KAI3708560.1"/>
    <property type="molecule type" value="Genomic_DNA"/>
</dbReference>
<proteinExistence type="predicted"/>
<comment type="caution">
    <text evidence="1">The sequence shown here is derived from an EMBL/GenBank/DDBJ whole genome shotgun (WGS) entry which is preliminary data.</text>
</comment>
<organism evidence="1 2">
    <name type="scientific">Cichorium intybus</name>
    <name type="common">Chicory</name>
    <dbReference type="NCBI Taxonomy" id="13427"/>
    <lineage>
        <taxon>Eukaryota</taxon>
        <taxon>Viridiplantae</taxon>
        <taxon>Streptophyta</taxon>
        <taxon>Embryophyta</taxon>
        <taxon>Tracheophyta</taxon>
        <taxon>Spermatophyta</taxon>
        <taxon>Magnoliopsida</taxon>
        <taxon>eudicotyledons</taxon>
        <taxon>Gunneridae</taxon>
        <taxon>Pentapetalae</taxon>
        <taxon>asterids</taxon>
        <taxon>campanulids</taxon>
        <taxon>Asterales</taxon>
        <taxon>Asteraceae</taxon>
        <taxon>Cichorioideae</taxon>
        <taxon>Cichorieae</taxon>
        <taxon>Cichoriinae</taxon>
        <taxon>Cichorium</taxon>
    </lineage>
</organism>
<protein>
    <submittedName>
        <fullName evidence="1">Uncharacterized protein</fullName>
    </submittedName>
</protein>
<keyword evidence="2" id="KW-1185">Reference proteome</keyword>
<sequence length="171" mass="19828">MLPLSFSFPNIRQPPEFTNTTMSLDLSAICITTKNNNEIFTELFALGILDINDVNWKQKSKLTTFEFLARVFKDIGYFREQIMPLELEEDSDDGFLVAENPRYSVFDRRRHSSFVSGDREVVSVSRKSVDIIPEHRRRPRAPPPPPMPPLPVVQPQKRRTSTLKRYGRQFG</sequence>
<reference evidence="2" key="1">
    <citation type="journal article" date="2022" name="Mol. Ecol. Resour.">
        <title>The genomes of chicory, endive, great burdock and yacon provide insights into Asteraceae palaeo-polyploidization history and plant inulin production.</title>
        <authorList>
            <person name="Fan W."/>
            <person name="Wang S."/>
            <person name="Wang H."/>
            <person name="Wang A."/>
            <person name="Jiang F."/>
            <person name="Liu H."/>
            <person name="Zhao H."/>
            <person name="Xu D."/>
            <person name="Zhang Y."/>
        </authorList>
    </citation>
    <scope>NUCLEOTIDE SEQUENCE [LARGE SCALE GENOMIC DNA]</scope>
    <source>
        <strain evidence="2">cv. Punajuju</strain>
    </source>
</reference>
<evidence type="ECO:0000313" key="1">
    <source>
        <dbReference type="EMBL" id="KAI3708560.1"/>
    </source>
</evidence>